<keyword evidence="9" id="KW-1185">Reference proteome</keyword>
<evidence type="ECO:0000313" key="9">
    <source>
        <dbReference type="Proteomes" id="UP001196870"/>
    </source>
</evidence>
<proteinExistence type="inferred from homology"/>
<keyword evidence="4 7" id="KW-0812">Transmembrane</keyword>
<evidence type="ECO:0000256" key="1">
    <source>
        <dbReference type="ARBA" id="ARBA00004651"/>
    </source>
</evidence>
<evidence type="ECO:0000256" key="5">
    <source>
        <dbReference type="ARBA" id="ARBA00022989"/>
    </source>
</evidence>
<dbReference type="EMBL" id="JAAGBB010000020">
    <property type="protein sequence ID" value="MBR0666096.1"/>
    <property type="molecule type" value="Genomic_DNA"/>
</dbReference>
<organism evidence="8 9">
    <name type="scientific">Plastoroseomonas hellenica</name>
    <dbReference type="NCBI Taxonomy" id="2687306"/>
    <lineage>
        <taxon>Bacteria</taxon>
        <taxon>Pseudomonadati</taxon>
        <taxon>Pseudomonadota</taxon>
        <taxon>Alphaproteobacteria</taxon>
        <taxon>Acetobacterales</taxon>
        <taxon>Acetobacteraceae</taxon>
        <taxon>Plastoroseomonas</taxon>
    </lineage>
</organism>
<evidence type="ECO:0000256" key="6">
    <source>
        <dbReference type="ARBA" id="ARBA00023136"/>
    </source>
</evidence>
<evidence type="ECO:0000256" key="3">
    <source>
        <dbReference type="ARBA" id="ARBA00022475"/>
    </source>
</evidence>
<sequence length="161" mass="17502">MRRLLPYPFVSAALFLLWLLLNESVAPGTALVGAVLALLGGWSFALLEPGTARVRRLGTALRLLGLVLADVVRSNIDVARIILGPHRVHRSGFIEIPLTLRNPQGLAALACILTATPGSAWVEYDSGEGMLLLHVLDLADEAAWVRTVKDRYEAPLMEIFP</sequence>
<accession>A0ABS5F0L3</accession>
<dbReference type="RefSeq" id="WP_211853769.1">
    <property type="nucleotide sequence ID" value="NZ_JAAGBB010000020.1"/>
</dbReference>
<comment type="caution">
    <text evidence="8">The sequence shown here is derived from an EMBL/GenBank/DDBJ whole genome shotgun (WGS) entry which is preliminary data.</text>
</comment>
<keyword evidence="5 7" id="KW-1133">Transmembrane helix</keyword>
<feature type="transmembrane region" description="Helical" evidence="7">
    <location>
        <begin position="5"/>
        <end position="21"/>
    </location>
</feature>
<keyword evidence="6 7" id="KW-0472">Membrane</keyword>
<dbReference type="PANTHER" id="PTHR34584">
    <property type="entry name" value="NA(+)/H(+) ANTIPORTER SUBUNIT E1"/>
    <property type="match status" value="1"/>
</dbReference>
<dbReference type="Pfam" id="PF01899">
    <property type="entry name" value="MNHE"/>
    <property type="match status" value="1"/>
</dbReference>
<gene>
    <name evidence="8" type="ORF">GXW71_17180</name>
</gene>
<feature type="transmembrane region" description="Helical" evidence="7">
    <location>
        <begin position="27"/>
        <end position="47"/>
    </location>
</feature>
<dbReference type="Proteomes" id="UP001196870">
    <property type="component" value="Unassembled WGS sequence"/>
</dbReference>
<name>A0ABS5F0L3_9PROT</name>
<comment type="subcellular location">
    <subcellularLocation>
        <location evidence="1">Cell membrane</location>
        <topology evidence="1">Multi-pass membrane protein</topology>
    </subcellularLocation>
</comment>
<dbReference type="PANTHER" id="PTHR34584:SF1">
    <property type="entry name" value="NA(+)_H(+) ANTIPORTER SUBUNIT E1"/>
    <property type="match status" value="1"/>
</dbReference>
<protein>
    <submittedName>
        <fullName evidence="8">Na+/H+ antiporter subunit E</fullName>
    </submittedName>
</protein>
<reference evidence="9" key="1">
    <citation type="journal article" date="2021" name="Syst. Appl. Microbiol.">
        <title>Roseomonas hellenica sp. nov., isolated from roots of wild-growing Alkanna tinctoria.</title>
        <authorList>
            <person name="Rat A."/>
            <person name="Naranjo H.D."/>
            <person name="Lebbe L."/>
            <person name="Cnockaert M."/>
            <person name="Krigas N."/>
            <person name="Grigoriadou K."/>
            <person name="Maloupa E."/>
            <person name="Willems A."/>
        </authorList>
    </citation>
    <scope>NUCLEOTIDE SEQUENCE [LARGE SCALE GENOMIC DNA]</scope>
    <source>
        <strain evidence="9">LMG 31523</strain>
    </source>
</reference>
<evidence type="ECO:0000313" key="8">
    <source>
        <dbReference type="EMBL" id="MBR0666096.1"/>
    </source>
</evidence>
<evidence type="ECO:0000256" key="4">
    <source>
        <dbReference type="ARBA" id="ARBA00022692"/>
    </source>
</evidence>
<comment type="similarity">
    <text evidence="2">Belongs to the CPA3 antiporters (TC 2.A.63) subunit E family.</text>
</comment>
<dbReference type="InterPro" id="IPR002758">
    <property type="entry name" value="Cation_antiport_E"/>
</dbReference>
<evidence type="ECO:0000256" key="2">
    <source>
        <dbReference type="ARBA" id="ARBA00006228"/>
    </source>
</evidence>
<dbReference type="NCBIfam" id="NF006520">
    <property type="entry name" value="PRK08965.1-4"/>
    <property type="match status" value="1"/>
</dbReference>
<dbReference type="PIRSF" id="PIRSF019239">
    <property type="entry name" value="MrpE"/>
    <property type="match status" value="1"/>
</dbReference>
<evidence type="ECO:0000256" key="7">
    <source>
        <dbReference type="SAM" id="Phobius"/>
    </source>
</evidence>
<keyword evidence="3" id="KW-1003">Cell membrane</keyword>